<comment type="caution">
    <text evidence="2">The sequence shown here is derived from an EMBL/GenBank/DDBJ whole genome shotgun (WGS) entry which is preliminary data.</text>
</comment>
<name>A0A7C1T7H7_UNCC3</name>
<reference evidence="2" key="1">
    <citation type="journal article" date="2020" name="mSystems">
        <title>Genome- and Community-Level Interaction Insights into Carbon Utilization and Element Cycling Functions of Hydrothermarchaeota in Hydrothermal Sediment.</title>
        <authorList>
            <person name="Zhou Z."/>
            <person name="Liu Y."/>
            <person name="Xu W."/>
            <person name="Pan J."/>
            <person name="Luo Z.H."/>
            <person name="Li M."/>
        </authorList>
    </citation>
    <scope>NUCLEOTIDE SEQUENCE [LARGE SCALE GENOMIC DNA]</scope>
    <source>
        <strain evidence="2">HyVt-369</strain>
    </source>
</reference>
<sequence>MMVLQRIKEELDSYKEGNVEVTEGYTFSAFKLIRRVLLYKNQIFTTGKRDSQGNYKYWFDVISPRVDAEVKNVDFDTKDIVLMSDAAEDAGKLLIANARLKEYLRETGQAAKLNEAVERGTEWGNVVWKQIKGGYKLMELDKFMVLNQTAEALEDSDVIEKEIMTPIDIRKKAEVWENVDKLIAAGKKEHNKTAPEFFIYERNGEITTKEFNEAKGSDAGDDKTYVLAKVITGGVQDDDPTEVLFIEEITKKPYKEYHRGKFSGRWLRTGMYEILFDVQTRANEIGNQIARGLEWSSKTIFRSSDRVIAQNILTDLNNGDIIKSKDLQQVQTRMEGFDQLIADWNRLMVLADRLANSSEVVIGESLPSGTPFRLAERLNINANKLFDFLREKLGIVFQDVVEEWIIPGLLKDLRAKDVLKLTADSGYLNRYYEMIVEAWYLRNLLALPPHTPEIAVAIKEAKVQELLQNKEIVVRLEKEMWADFKPRAMVVITGEQVNLNKDLENLRNFATIEADPVRRTALIELAMKKVGMDVDKLPKSEPQQLQPQLQPPQSQEKVALTPAE</sequence>
<protein>
    <recommendedName>
        <fullName evidence="3">Phage portal protein</fullName>
    </recommendedName>
</protein>
<gene>
    <name evidence="2" type="ORF">ENI13_01945</name>
</gene>
<dbReference type="AlphaFoldDB" id="A0A7C1T7H7"/>
<feature type="compositionally biased region" description="Low complexity" evidence="1">
    <location>
        <begin position="540"/>
        <end position="557"/>
    </location>
</feature>
<evidence type="ECO:0008006" key="3">
    <source>
        <dbReference type="Google" id="ProtNLM"/>
    </source>
</evidence>
<dbReference type="EMBL" id="DRHL01000113">
    <property type="protein sequence ID" value="HEB13722.1"/>
    <property type="molecule type" value="Genomic_DNA"/>
</dbReference>
<dbReference type="Proteomes" id="UP000885695">
    <property type="component" value="Unassembled WGS sequence"/>
</dbReference>
<evidence type="ECO:0000313" key="2">
    <source>
        <dbReference type="EMBL" id="HEB13722.1"/>
    </source>
</evidence>
<proteinExistence type="predicted"/>
<accession>A0A7C1T7H7</accession>
<feature type="region of interest" description="Disordered" evidence="1">
    <location>
        <begin position="536"/>
        <end position="564"/>
    </location>
</feature>
<organism evidence="2">
    <name type="scientific">candidate division CPR3 bacterium</name>
    <dbReference type="NCBI Taxonomy" id="2268181"/>
    <lineage>
        <taxon>Bacteria</taxon>
        <taxon>Bacteria division CPR3</taxon>
    </lineage>
</organism>
<evidence type="ECO:0000256" key="1">
    <source>
        <dbReference type="SAM" id="MobiDB-lite"/>
    </source>
</evidence>